<accession>A0A9P4HN01</accession>
<dbReference type="PANTHER" id="PTHR43791:SF32">
    <property type="entry name" value="MAJOR FACILITATOR SUPERFAMILY (MFS) PROFILE DOMAIN-CONTAINING PROTEIN"/>
    <property type="match status" value="1"/>
</dbReference>
<sequence length="216" mass="24341">MEDVGITQFQFNVGQQLLSLGIVIFEIPLMMILYKESGLHYSSFCSGSSVLFKPGKEILKLPCDSISSRYDGKWTAKRTMIFFFGNQLGQASTNLIAYVILHMKGVAGYPGWFWLFVIMGSFTIASGIFMGFCLPDSIENLRNLSLPKFKLSTDRELHILRSRVTLDGSQKSGRKQHIKSEIAVVRGRHSQIATNAAERYIVFIRRTCLPRSNKSS</sequence>
<evidence type="ECO:0000256" key="2">
    <source>
        <dbReference type="ARBA" id="ARBA00022448"/>
    </source>
</evidence>
<reference evidence="7" key="1">
    <citation type="journal article" date="2020" name="Stud. Mycol.">
        <title>101 Dothideomycetes genomes: a test case for predicting lifestyles and emergence of pathogens.</title>
        <authorList>
            <person name="Haridas S."/>
            <person name="Albert R."/>
            <person name="Binder M."/>
            <person name="Bloem J."/>
            <person name="Labutti K."/>
            <person name="Salamov A."/>
            <person name="Andreopoulos B."/>
            <person name="Baker S."/>
            <person name="Barry K."/>
            <person name="Bills G."/>
            <person name="Bluhm B."/>
            <person name="Cannon C."/>
            <person name="Castanera R."/>
            <person name="Culley D."/>
            <person name="Daum C."/>
            <person name="Ezra D."/>
            <person name="Gonzalez J."/>
            <person name="Henrissat B."/>
            <person name="Kuo A."/>
            <person name="Liang C."/>
            <person name="Lipzen A."/>
            <person name="Lutzoni F."/>
            <person name="Magnuson J."/>
            <person name="Mondo S."/>
            <person name="Nolan M."/>
            <person name="Ohm R."/>
            <person name="Pangilinan J."/>
            <person name="Park H.-J."/>
            <person name="Ramirez L."/>
            <person name="Alfaro M."/>
            <person name="Sun H."/>
            <person name="Tritt A."/>
            <person name="Yoshinaga Y."/>
            <person name="Zwiers L.-H."/>
            <person name="Turgeon B."/>
            <person name="Goodwin S."/>
            <person name="Spatafora J."/>
            <person name="Crous P."/>
            <person name="Grigoriev I."/>
        </authorList>
    </citation>
    <scope>NUCLEOTIDE SEQUENCE</scope>
    <source>
        <strain evidence="7">CBS 110217</strain>
    </source>
</reference>
<dbReference type="AlphaFoldDB" id="A0A9P4HN01"/>
<evidence type="ECO:0000313" key="8">
    <source>
        <dbReference type="Proteomes" id="UP000799777"/>
    </source>
</evidence>
<proteinExistence type="predicted"/>
<dbReference type="SUPFAM" id="SSF103473">
    <property type="entry name" value="MFS general substrate transporter"/>
    <property type="match status" value="1"/>
</dbReference>
<evidence type="ECO:0000313" key="7">
    <source>
        <dbReference type="EMBL" id="KAF2035946.1"/>
    </source>
</evidence>
<evidence type="ECO:0000256" key="4">
    <source>
        <dbReference type="ARBA" id="ARBA00022989"/>
    </source>
</evidence>
<dbReference type="Proteomes" id="UP000799777">
    <property type="component" value="Unassembled WGS sequence"/>
</dbReference>
<comment type="caution">
    <text evidence="7">The sequence shown here is derived from an EMBL/GenBank/DDBJ whole genome shotgun (WGS) entry which is preliminary data.</text>
</comment>
<evidence type="ECO:0000256" key="3">
    <source>
        <dbReference type="ARBA" id="ARBA00022692"/>
    </source>
</evidence>
<dbReference type="PANTHER" id="PTHR43791">
    <property type="entry name" value="PERMEASE-RELATED"/>
    <property type="match status" value="1"/>
</dbReference>
<keyword evidence="5 6" id="KW-0472">Membrane</keyword>
<keyword evidence="2" id="KW-0813">Transport</keyword>
<feature type="transmembrane region" description="Helical" evidence="6">
    <location>
        <begin position="112"/>
        <end position="134"/>
    </location>
</feature>
<evidence type="ECO:0000256" key="1">
    <source>
        <dbReference type="ARBA" id="ARBA00004141"/>
    </source>
</evidence>
<comment type="subcellular location">
    <subcellularLocation>
        <location evidence="1">Membrane</location>
        <topology evidence="1">Multi-pass membrane protein</topology>
    </subcellularLocation>
</comment>
<dbReference type="InterPro" id="IPR036259">
    <property type="entry name" value="MFS_trans_sf"/>
</dbReference>
<dbReference type="GO" id="GO:0022857">
    <property type="term" value="F:transmembrane transporter activity"/>
    <property type="evidence" value="ECO:0007669"/>
    <property type="project" value="TreeGrafter"/>
</dbReference>
<dbReference type="GO" id="GO:0016020">
    <property type="term" value="C:membrane"/>
    <property type="evidence" value="ECO:0007669"/>
    <property type="project" value="UniProtKB-SubCell"/>
</dbReference>
<name>A0A9P4HN01_9PLEO</name>
<gene>
    <name evidence="7" type="ORF">EK21DRAFT_106783</name>
</gene>
<feature type="transmembrane region" description="Helical" evidence="6">
    <location>
        <begin position="79"/>
        <end position="100"/>
    </location>
</feature>
<organism evidence="7 8">
    <name type="scientific">Setomelanomma holmii</name>
    <dbReference type="NCBI Taxonomy" id="210430"/>
    <lineage>
        <taxon>Eukaryota</taxon>
        <taxon>Fungi</taxon>
        <taxon>Dikarya</taxon>
        <taxon>Ascomycota</taxon>
        <taxon>Pezizomycotina</taxon>
        <taxon>Dothideomycetes</taxon>
        <taxon>Pleosporomycetidae</taxon>
        <taxon>Pleosporales</taxon>
        <taxon>Pleosporineae</taxon>
        <taxon>Phaeosphaeriaceae</taxon>
        <taxon>Setomelanomma</taxon>
    </lineage>
</organism>
<dbReference type="EMBL" id="ML978156">
    <property type="protein sequence ID" value="KAF2035946.1"/>
    <property type="molecule type" value="Genomic_DNA"/>
</dbReference>
<dbReference type="OrthoDB" id="2985014at2759"/>
<keyword evidence="4 6" id="KW-1133">Transmembrane helix</keyword>
<protein>
    <submittedName>
        <fullName evidence="7">Uncharacterized protein</fullName>
    </submittedName>
</protein>
<dbReference type="Gene3D" id="1.20.1250.20">
    <property type="entry name" value="MFS general substrate transporter like domains"/>
    <property type="match status" value="1"/>
</dbReference>
<feature type="transmembrane region" description="Helical" evidence="6">
    <location>
        <begin position="17"/>
        <end position="34"/>
    </location>
</feature>
<evidence type="ECO:0000256" key="5">
    <source>
        <dbReference type="ARBA" id="ARBA00023136"/>
    </source>
</evidence>
<keyword evidence="8" id="KW-1185">Reference proteome</keyword>
<evidence type="ECO:0000256" key="6">
    <source>
        <dbReference type="SAM" id="Phobius"/>
    </source>
</evidence>
<keyword evidence="3 6" id="KW-0812">Transmembrane</keyword>